<reference evidence="1 2" key="1">
    <citation type="submission" date="2015-10" db="EMBL/GenBank/DDBJ databases">
        <title>Draft genome sequence of Thermococcus celericrescens strain DSM 17994.</title>
        <authorList>
            <person name="Hong S.-J."/>
            <person name="Park C.-E."/>
            <person name="Shin J.-H."/>
        </authorList>
    </citation>
    <scope>NUCLEOTIDE SEQUENCE [LARGE SCALE GENOMIC DNA]</scope>
    <source>
        <strain evidence="1 2">DSM 17994</strain>
    </source>
</reference>
<keyword evidence="2" id="KW-1185">Reference proteome</keyword>
<dbReference type="OrthoDB" id="387271at2157"/>
<evidence type="ECO:0008006" key="3">
    <source>
        <dbReference type="Google" id="ProtNLM"/>
    </source>
</evidence>
<proteinExistence type="predicted"/>
<sequence length="72" mass="8339">MFYTQTGDEIINLIRQTLEDPDFVRYGIKNGKWEYRVAKKFGEDKHLIVSINKDGSITTAIPTSNIKEYEKA</sequence>
<accession>A0A117ISW9</accession>
<protein>
    <recommendedName>
        <fullName evidence="3">PepSY domain-containing protein</fullName>
    </recommendedName>
</protein>
<evidence type="ECO:0000313" key="2">
    <source>
        <dbReference type="Proteomes" id="UP000053462"/>
    </source>
</evidence>
<dbReference type="STRING" id="227598.APY94_11100"/>
<gene>
    <name evidence="1" type="ORF">APY94_11100</name>
</gene>
<name>A0A117ISW9_9EURY</name>
<dbReference type="Proteomes" id="UP000053462">
    <property type="component" value="Unassembled WGS sequence"/>
</dbReference>
<dbReference type="AlphaFoldDB" id="A0A117ISW9"/>
<dbReference type="EMBL" id="LLYW01000041">
    <property type="protein sequence ID" value="KUH32054.1"/>
    <property type="molecule type" value="Genomic_DNA"/>
</dbReference>
<organism evidence="1 2">
    <name type="scientific">Thermococcus celericrescens</name>
    <dbReference type="NCBI Taxonomy" id="227598"/>
    <lineage>
        <taxon>Archaea</taxon>
        <taxon>Methanobacteriati</taxon>
        <taxon>Methanobacteriota</taxon>
        <taxon>Thermococci</taxon>
        <taxon>Thermococcales</taxon>
        <taxon>Thermococcaceae</taxon>
        <taxon>Thermococcus</taxon>
    </lineage>
</organism>
<comment type="caution">
    <text evidence="1">The sequence shown here is derived from an EMBL/GenBank/DDBJ whole genome shotgun (WGS) entry which is preliminary data.</text>
</comment>
<evidence type="ECO:0000313" key="1">
    <source>
        <dbReference type="EMBL" id="KUH32054.1"/>
    </source>
</evidence>
<dbReference type="RefSeq" id="WP_058939696.1">
    <property type="nucleotide sequence ID" value="NZ_LLYW01000041.1"/>
</dbReference>